<evidence type="ECO:0000313" key="6">
    <source>
        <dbReference type="EMBL" id="KAG6593551.1"/>
    </source>
</evidence>
<dbReference type="Pfam" id="PF02291">
    <property type="entry name" value="TFIID-31kDa"/>
    <property type="match status" value="1"/>
</dbReference>
<comment type="caution">
    <text evidence="6">The sequence shown here is derived from an EMBL/GenBank/DDBJ whole genome shotgun (WGS) entry which is preliminary data.</text>
</comment>
<feature type="compositionally biased region" description="Polar residues" evidence="5">
    <location>
        <begin position="105"/>
        <end position="114"/>
    </location>
</feature>
<dbReference type="Proteomes" id="UP000685013">
    <property type="component" value="Chromosome 8"/>
</dbReference>
<dbReference type="InterPro" id="IPR051431">
    <property type="entry name" value="TFIID_subunit_9"/>
</dbReference>
<dbReference type="GO" id="GO:0000124">
    <property type="term" value="C:SAGA complex"/>
    <property type="evidence" value="ECO:0007669"/>
    <property type="project" value="TreeGrafter"/>
</dbReference>
<dbReference type="EMBL" id="JAGKQH010000008">
    <property type="protein sequence ID" value="KAG6593551.1"/>
    <property type="molecule type" value="Genomic_DNA"/>
</dbReference>
<gene>
    <name evidence="6" type="primary">TAF9</name>
    <name evidence="6" type="ORF">SDJN03_13027</name>
</gene>
<dbReference type="GO" id="GO:0016251">
    <property type="term" value="F:RNA polymerase II general transcription initiation factor activity"/>
    <property type="evidence" value="ECO:0007669"/>
    <property type="project" value="TreeGrafter"/>
</dbReference>
<feature type="compositionally biased region" description="Basic and acidic residues" evidence="5">
    <location>
        <begin position="18"/>
        <end position="31"/>
    </location>
</feature>
<keyword evidence="4" id="KW-0539">Nucleus</keyword>
<name>A0AAV6N8R1_9ROSI</name>
<feature type="non-terminal residue" evidence="6">
    <location>
        <position position="1"/>
    </location>
</feature>
<dbReference type="AlphaFoldDB" id="A0AAV6N8R1"/>
<dbReference type="GO" id="GO:0003713">
    <property type="term" value="F:transcription coactivator activity"/>
    <property type="evidence" value="ECO:0007669"/>
    <property type="project" value="TreeGrafter"/>
</dbReference>
<keyword evidence="7" id="KW-1185">Reference proteome</keyword>
<keyword evidence="2" id="KW-0805">Transcription regulation</keyword>
<reference evidence="6 7" key="1">
    <citation type="journal article" date="2021" name="Hortic Res">
        <title>The domestication of Cucurbita argyrosperma as revealed by the genome of its wild relative.</title>
        <authorList>
            <person name="Barrera-Redondo J."/>
            <person name="Sanchez-de la Vega G."/>
            <person name="Aguirre-Liguori J.A."/>
            <person name="Castellanos-Morales G."/>
            <person name="Gutierrez-Guerrero Y.T."/>
            <person name="Aguirre-Dugua X."/>
            <person name="Aguirre-Planter E."/>
            <person name="Tenaillon M.I."/>
            <person name="Lira-Saade R."/>
            <person name="Eguiarte L.E."/>
        </authorList>
    </citation>
    <scope>NUCLEOTIDE SEQUENCE [LARGE SCALE GENOMIC DNA]</scope>
    <source>
        <strain evidence="6">JBR-2021</strain>
    </source>
</reference>
<feature type="region of interest" description="Disordered" evidence="5">
    <location>
        <begin position="1"/>
        <end position="42"/>
    </location>
</feature>
<dbReference type="GO" id="GO:0005669">
    <property type="term" value="C:transcription factor TFIID complex"/>
    <property type="evidence" value="ECO:0007669"/>
    <property type="project" value="TreeGrafter"/>
</dbReference>
<dbReference type="GO" id="GO:0051123">
    <property type="term" value="P:RNA polymerase II preinitiation complex assembly"/>
    <property type="evidence" value="ECO:0007669"/>
    <property type="project" value="TreeGrafter"/>
</dbReference>
<evidence type="ECO:0000256" key="5">
    <source>
        <dbReference type="SAM" id="MobiDB-lite"/>
    </source>
</evidence>
<comment type="subcellular location">
    <subcellularLocation>
        <location evidence="1">Nucleus</location>
    </subcellularLocation>
</comment>
<dbReference type="PANTHER" id="PTHR48068:SF4">
    <property type="entry name" value="TATA-BOX BINDING PROTEIN ASSOCIATED FACTOR 9"/>
    <property type="match status" value="1"/>
</dbReference>
<evidence type="ECO:0000256" key="1">
    <source>
        <dbReference type="ARBA" id="ARBA00004123"/>
    </source>
</evidence>
<evidence type="ECO:0000313" key="7">
    <source>
        <dbReference type="Proteomes" id="UP000685013"/>
    </source>
</evidence>
<accession>A0AAV6N8R1</accession>
<keyword evidence="3" id="KW-0804">Transcription</keyword>
<evidence type="ECO:0000256" key="2">
    <source>
        <dbReference type="ARBA" id="ARBA00023015"/>
    </source>
</evidence>
<organism evidence="6 7">
    <name type="scientific">Cucurbita argyrosperma subsp. sororia</name>
    <dbReference type="NCBI Taxonomy" id="37648"/>
    <lineage>
        <taxon>Eukaryota</taxon>
        <taxon>Viridiplantae</taxon>
        <taxon>Streptophyta</taxon>
        <taxon>Embryophyta</taxon>
        <taxon>Tracheophyta</taxon>
        <taxon>Spermatophyta</taxon>
        <taxon>Magnoliopsida</taxon>
        <taxon>eudicotyledons</taxon>
        <taxon>Gunneridae</taxon>
        <taxon>Pentapetalae</taxon>
        <taxon>rosids</taxon>
        <taxon>fabids</taxon>
        <taxon>Cucurbitales</taxon>
        <taxon>Cucurbitaceae</taxon>
        <taxon>Cucurbiteae</taxon>
        <taxon>Cucurbita</taxon>
    </lineage>
</organism>
<evidence type="ECO:0000256" key="3">
    <source>
        <dbReference type="ARBA" id="ARBA00023163"/>
    </source>
</evidence>
<evidence type="ECO:0000256" key="4">
    <source>
        <dbReference type="ARBA" id="ARBA00023242"/>
    </source>
</evidence>
<dbReference type="PANTHER" id="PTHR48068">
    <property type="entry name" value="TAF9 RNA POLYMERASE II, TATA BOX-BINDING PROTEIN (TBP)-ASSOCIATED FACTOR"/>
    <property type="match status" value="1"/>
</dbReference>
<protein>
    <submittedName>
        <fullName evidence="6">Transcription initiation factor TFIID subunit 9</fullName>
    </submittedName>
</protein>
<feature type="region of interest" description="Disordered" evidence="5">
    <location>
        <begin position="93"/>
        <end position="114"/>
    </location>
</feature>
<sequence>MSRGNGGEYDNQNTIFSREARPSRVGERGSEEITEGEQDLPRDAKIEFTRSMQARLLCDGVTLAFQSKVNFSFSRPSPREVLLELARNRNKIPLPRSIGGPEFSGSVSTMCPFQ</sequence>
<proteinExistence type="predicted"/>
<dbReference type="InterPro" id="IPR003162">
    <property type="entry name" value="TFIID-31"/>
</dbReference>